<accession>A0ACC0JU06</accession>
<protein>
    <submittedName>
        <fullName evidence="1">Uncharacterized protein</fullName>
    </submittedName>
</protein>
<dbReference type="EMBL" id="CM046103">
    <property type="protein sequence ID" value="KAI8427654.1"/>
    <property type="molecule type" value="Genomic_DNA"/>
</dbReference>
<gene>
    <name evidence="1" type="ORF">MSG28_002125</name>
</gene>
<evidence type="ECO:0000313" key="1">
    <source>
        <dbReference type="EMBL" id="KAI8427654.1"/>
    </source>
</evidence>
<name>A0ACC0JU06_CHOFU</name>
<comment type="caution">
    <text evidence="1">The sequence shown here is derived from an EMBL/GenBank/DDBJ whole genome shotgun (WGS) entry which is preliminary data.</text>
</comment>
<organism evidence="1 2">
    <name type="scientific">Choristoneura fumiferana</name>
    <name type="common">Spruce budworm moth</name>
    <name type="synonym">Archips fumiferana</name>
    <dbReference type="NCBI Taxonomy" id="7141"/>
    <lineage>
        <taxon>Eukaryota</taxon>
        <taxon>Metazoa</taxon>
        <taxon>Ecdysozoa</taxon>
        <taxon>Arthropoda</taxon>
        <taxon>Hexapoda</taxon>
        <taxon>Insecta</taxon>
        <taxon>Pterygota</taxon>
        <taxon>Neoptera</taxon>
        <taxon>Endopterygota</taxon>
        <taxon>Lepidoptera</taxon>
        <taxon>Glossata</taxon>
        <taxon>Ditrysia</taxon>
        <taxon>Tortricoidea</taxon>
        <taxon>Tortricidae</taxon>
        <taxon>Tortricinae</taxon>
        <taxon>Choristoneura</taxon>
    </lineage>
</organism>
<dbReference type="Proteomes" id="UP001064048">
    <property type="component" value="Chromosome 3"/>
</dbReference>
<evidence type="ECO:0000313" key="2">
    <source>
        <dbReference type="Proteomes" id="UP001064048"/>
    </source>
</evidence>
<proteinExistence type="predicted"/>
<sequence>MGHLTPIDLVPNRVISGSTVLTQPAFGEVRVFVSCGCEPVSCRWGARHFFETLEQKELSAQNNAKLQRDRMRVEKYRNSTKVINASCCHFILLRLPTCEDKKKKWLESIGMNNIRQDVEDIYICSQHFDENAFYWTLGVERLRDDALPSKPLEQNIKQDNSSILETLLMKPSNPCQIAAELDTSNYLQEKNSRRIRKLEQTCQEQRKKIKILNQIIYRQNKKIDDFRNIIKDLVGTSKESKRAVTAAGKAPEQNSSYIVGWVRLELRPQQRAASVPRQRPTKRQNLTAPNQATEAHDDDGLPHTLEHLIFLGSQRYPYKGILDLLANRCMAHGTNAWTDTDHTCYTIYTAGDSGMLTLLPIYLDHILNPTLTDHGFITEVHHVDGDGDDAGVVYCEMQGRENSADSRCELRLIRAAYPNSGYSAETGGITKNLRESTNNTKVRDFHKKFYRPENLTIILTGQIEADDVFKALETVEDDIITKRGREISEPWVKPWQTIPPLPSYGEYKEQWPADTEDCGQVLFGWRGPLLTEPAGARALTACAVLLRYLCDTAAAPLQRCLVEREDALAGDVSYNLTENIASLIKIELDNVPVDKLEEARDEATRCLKCVRDGNDPLNMDRLNRLLKKQLRECFAGLESDPHHAIAFRCIGDALYSQNEQDFVARLNPQQDLQALLSEGPEYWLGVLQKYFTDELITIVGSPSIQLQDQMAEEEKKRIEAQRQRLGASGLAAKAKILENAIQFNERPPPAGTLAAVPVPACDNLKCHKISTWTPDSEPCPHFDLTQLPIYARVHSVKTNFVYINLIFDTTSMDQSTRKWLPLLLNALAECPVRRGAELVPHEDVISETEQLTVLFNNDMGFGRSGNFSVGQFGNYVHVETRCEPGDYEAVVNHLYEVLYAAEITKERLLVFAQRLINDVAQVRRSGHKMVYDLLRDSLYSHDSNIHWSSVLRQHRFLKELVEHLNAGGDSAAVALQDAKNAFKTLTANVWLHLATDFDRYPLSVEPWKRFPKAGEGKPATPSLYWDAELLSGWGGGFVVGVGGVESSFVAALSPGPRGFALPDVAPLLVALNYFTQLEGPMWRLIRGCGLSYGYGVRPAQGEGRIVFSLYRATNAIAAYTKAKSIVEEYLADGTFDEDLFASAKSTALFEVVENEKCTADVVSQSLLNFFKRVGDNYNRDLVCAIAAVTPESANAAAARWLPTLFDVAQNKTCIVCHPSKVNDIQAAFDKIDVKLEAFESMEASHFNK</sequence>
<reference evidence="1 2" key="1">
    <citation type="journal article" date="2022" name="Genome Biol. Evol.">
        <title>The Spruce Budworm Genome: Reconstructing the Evolutionary History of Antifreeze Proteins.</title>
        <authorList>
            <person name="Beliveau C."/>
            <person name="Gagne P."/>
            <person name="Picq S."/>
            <person name="Vernygora O."/>
            <person name="Keeling C.I."/>
            <person name="Pinkney K."/>
            <person name="Doucet D."/>
            <person name="Wen F."/>
            <person name="Johnston J.S."/>
            <person name="Maaroufi H."/>
            <person name="Boyle B."/>
            <person name="Laroche J."/>
            <person name="Dewar K."/>
            <person name="Juretic N."/>
            <person name="Blackburn G."/>
            <person name="Nisole A."/>
            <person name="Brunet B."/>
            <person name="Brandao M."/>
            <person name="Lumley L."/>
            <person name="Duan J."/>
            <person name="Quan G."/>
            <person name="Lucarotti C.J."/>
            <person name="Roe A.D."/>
            <person name="Sperling F.A.H."/>
            <person name="Levesque R.C."/>
            <person name="Cusson M."/>
        </authorList>
    </citation>
    <scope>NUCLEOTIDE SEQUENCE [LARGE SCALE GENOMIC DNA]</scope>
    <source>
        <strain evidence="1">Glfc:IPQL:Cfum</strain>
    </source>
</reference>
<keyword evidence="2" id="KW-1185">Reference proteome</keyword>